<evidence type="ECO:0000256" key="1">
    <source>
        <dbReference type="SAM" id="MobiDB-lite"/>
    </source>
</evidence>
<organism evidence="3 4">
    <name type="scientific">Steroidobacter agaridevorans</name>
    <dbReference type="NCBI Taxonomy" id="2695856"/>
    <lineage>
        <taxon>Bacteria</taxon>
        <taxon>Pseudomonadati</taxon>
        <taxon>Pseudomonadota</taxon>
        <taxon>Gammaproteobacteria</taxon>
        <taxon>Steroidobacterales</taxon>
        <taxon>Steroidobacteraceae</taxon>
        <taxon>Steroidobacter</taxon>
    </lineage>
</organism>
<sequence length="105" mass="11459">MKAKKRSTPNEHGAKAKTPAGRSVFHDLFPAEEAAELEIRSTLLRGLEHWLASSGMTQAKAAEMLGITQARVSDIKRGKINQFSLDLLIRLAARAGLQPKLRLAA</sequence>
<dbReference type="SMART" id="SM00530">
    <property type="entry name" value="HTH_XRE"/>
    <property type="match status" value="1"/>
</dbReference>
<dbReference type="GO" id="GO:0003677">
    <property type="term" value="F:DNA binding"/>
    <property type="evidence" value="ECO:0007669"/>
    <property type="project" value="InterPro"/>
</dbReference>
<dbReference type="Proteomes" id="UP000445000">
    <property type="component" value="Unassembled WGS sequence"/>
</dbReference>
<dbReference type="CDD" id="cd00093">
    <property type="entry name" value="HTH_XRE"/>
    <property type="match status" value="1"/>
</dbReference>
<dbReference type="RefSeq" id="WP_161814997.1">
    <property type="nucleotide sequence ID" value="NZ_BLJN01000006.1"/>
</dbReference>
<keyword evidence="4" id="KW-1185">Reference proteome</keyword>
<dbReference type="AlphaFoldDB" id="A0A829YKL0"/>
<dbReference type="InterPro" id="IPR039554">
    <property type="entry name" value="HigA2-like_HTH"/>
</dbReference>
<gene>
    <name evidence="3" type="ORF">GCM10011487_53730</name>
</gene>
<dbReference type="PROSITE" id="PS50943">
    <property type="entry name" value="HTH_CROC1"/>
    <property type="match status" value="1"/>
</dbReference>
<protein>
    <recommendedName>
        <fullName evidence="2">HTH cro/C1-type domain-containing protein</fullName>
    </recommendedName>
</protein>
<comment type="caution">
    <text evidence="3">The sequence shown here is derived from an EMBL/GenBank/DDBJ whole genome shotgun (WGS) entry which is preliminary data.</text>
</comment>
<name>A0A829YKL0_9GAMM</name>
<proteinExistence type="predicted"/>
<dbReference type="Gene3D" id="1.10.260.40">
    <property type="entry name" value="lambda repressor-like DNA-binding domains"/>
    <property type="match status" value="1"/>
</dbReference>
<accession>A0A829YKL0</accession>
<dbReference type="EMBL" id="BLJN01000006">
    <property type="protein sequence ID" value="GFE83373.1"/>
    <property type="molecule type" value="Genomic_DNA"/>
</dbReference>
<dbReference type="InterPro" id="IPR001387">
    <property type="entry name" value="Cro/C1-type_HTH"/>
</dbReference>
<feature type="region of interest" description="Disordered" evidence="1">
    <location>
        <begin position="1"/>
        <end position="21"/>
    </location>
</feature>
<evidence type="ECO:0000313" key="3">
    <source>
        <dbReference type="EMBL" id="GFE83373.1"/>
    </source>
</evidence>
<reference evidence="4" key="1">
    <citation type="submission" date="2020-01" db="EMBL/GenBank/DDBJ databases">
        <title>'Steroidobacter agaridevorans' sp. nov., agar-degrading bacteria isolated from rhizosphere soils.</title>
        <authorList>
            <person name="Ikenaga M."/>
            <person name="Kataoka M."/>
            <person name="Murouchi A."/>
            <person name="Katsuragi S."/>
            <person name="Sakai M."/>
        </authorList>
    </citation>
    <scope>NUCLEOTIDE SEQUENCE [LARGE SCALE GENOMIC DNA]</scope>
    <source>
        <strain evidence="4">YU21-B</strain>
    </source>
</reference>
<evidence type="ECO:0000259" key="2">
    <source>
        <dbReference type="PROSITE" id="PS50943"/>
    </source>
</evidence>
<dbReference type="SUPFAM" id="SSF47413">
    <property type="entry name" value="lambda repressor-like DNA-binding domains"/>
    <property type="match status" value="1"/>
</dbReference>
<feature type="domain" description="HTH cro/C1-type" evidence="2">
    <location>
        <begin position="47"/>
        <end position="92"/>
    </location>
</feature>
<evidence type="ECO:0000313" key="4">
    <source>
        <dbReference type="Proteomes" id="UP000445000"/>
    </source>
</evidence>
<dbReference type="Pfam" id="PF13744">
    <property type="entry name" value="HTH_37"/>
    <property type="match status" value="1"/>
</dbReference>
<dbReference type="InterPro" id="IPR010982">
    <property type="entry name" value="Lambda_DNA-bd_dom_sf"/>
</dbReference>